<dbReference type="OrthoDB" id="9813967at2"/>
<dbReference type="KEGG" id="ypac:CEW88_13470"/>
<dbReference type="Gene3D" id="2.40.30.170">
    <property type="match status" value="1"/>
</dbReference>
<dbReference type="InterPro" id="IPR058627">
    <property type="entry name" value="MdtA-like_C"/>
</dbReference>
<comment type="similarity">
    <text evidence="1">Belongs to the membrane fusion protein (MFP) (TC 8.A.1) family.</text>
</comment>
<name>A0A2U8HGC4_9RHOB</name>
<dbReference type="Gene3D" id="2.40.50.100">
    <property type="match status" value="1"/>
</dbReference>
<dbReference type="Pfam" id="PF25967">
    <property type="entry name" value="RND-MFP_C"/>
    <property type="match status" value="1"/>
</dbReference>
<evidence type="ECO:0000259" key="3">
    <source>
        <dbReference type="Pfam" id="PF25967"/>
    </source>
</evidence>
<feature type="domain" description="Multidrug resistance protein MdtA-like C-terminal permuted SH3" evidence="3">
    <location>
        <begin position="172"/>
        <end position="230"/>
    </location>
</feature>
<dbReference type="NCBIfam" id="TIGR01730">
    <property type="entry name" value="RND_mfp"/>
    <property type="match status" value="1"/>
</dbReference>
<dbReference type="PANTHER" id="PTHR30469:SF20">
    <property type="entry name" value="EFFLUX RND TRANSPORTER PERIPLASMIC ADAPTOR SUBUNIT"/>
    <property type="match status" value="1"/>
</dbReference>
<gene>
    <name evidence="4" type="ORF">CEW88_13470</name>
</gene>
<evidence type="ECO:0000256" key="2">
    <source>
        <dbReference type="SAM" id="Coils"/>
    </source>
</evidence>
<evidence type="ECO:0000256" key="1">
    <source>
        <dbReference type="ARBA" id="ARBA00009477"/>
    </source>
</evidence>
<dbReference type="RefSeq" id="WP_108967982.1">
    <property type="nucleotide sequence ID" value="NZ_CP022190.1"/>
</dbReference>
<dbReference type="PANTHER" id="PTHR30469">
    <property type="entry name" value="MULTIDRUG RESISTANCE PROTEIN MDTA"/>
    <property type="match status" value="1"/>
</dbReference>
<feature type="coiled-coil region" evidence="2">
    <location>
        <begin position="25"/>
        <end position="52"/>
    </location>
</feature>
<dbReference type="InterPro" id="IPR006143">
    <property type="entry name" value="RND_pump_MFP"/>
</dbReference>
<evidence type="ECO:0000313" key="4">
    <source>
        <dbReference type="EMBL" id="AWI84798.1"/>
    </source>
</evidence>
<organism evidence="4 5">
    <name type="scientific">Alloyangia pacifica</name>
    <dbReference type="NCBI Taxonomy" id="311180"/>
    <lineage>
        <taxon>Bacteria</taxon>
        <taxon>Pseudomonadati</taxon>
        <taxon>Pseudomonadota</taxon>
        <taxon>Alphaproteobacteria</taxon>
        <taxon>Rhodobacterales</taxon>
        <taxon>Roseobacteraceae</taxon>
        <taxon>Alloyangia</taxon>
    </lineage>
</organism>
<sequence>MAEASLKSQQESLRIGEVGGRPEEIAAAEATLRGINVQIETAQDKIDDATLRAPFDGIVARRDIDNFANVQAGQPIVLLQNLGVVHLAFDIPGPDVKILTARRDGAGGSIATFDALPGQEFPAELVEFSVQADSATQTYRGRAAVSVPEDALILPGMVANIRATIGGAREEVTIPLTAVAAAPNGDPLVWLVDDAGKVSRRAVTLGAASGGDVVVTEGLLGGERVVSAGVGDVVEGMTVRPITQVGN</sequence>
<dbReference type="SUPFAM" id="SSF111369">
    <property type="entry name" value="HlyD-like secretion proteins"/>
    <property type="match status" value="1"/>
</dbReference>
<reference evidence="4 5" key="1">
    <citation type="submission" date="2017-06" db="EMBL/GenBank/DDBJ databases">
        <title>Yangia sp. YSBP01 complete genome sequence.</title>
        <authorList>
            <person name="Woo J.-H."/>
            <person name="Kim H.-S."/>
        </authorList>
    </citation>
    <scope>NUCLEOTIDE SEQUENCE [LARGE SCALE GENOMIC DNA]</scope>
    <source>
        <strain evidence="4 5">YSBP01</strain>
    </source>
</reference>
<keyword evidence="2" id="KW-0175">Coiled coil</keyword>
<dbReference type="EMBL" id="CP022190">
    <property type="protein sequence ID" value="AWI84798.1"/>
    <property type="molecule type" value="Genomic_DNA"/>
</dbReference>
<dbReference type="GO" id="GO:1990281">
    <property type="term" value="C:efflux pump complex"/>
    <property type="evidence" value="ECO:0007669"/>
    <property type="project" value="TreeGrafter"/>
</dbReference>
<protein>
    <recommendedName>
        <fullName evidence="3">Multidrug resistance protein MdtA-like C-terminal permuted SH3 domain-containing protein</fullName>
    </recommendedName>
</protein>
<dbReference type="Proteomes" id="UP000244915">
    <property type="component" value="Chromosome 2"/>
</dbReference>
<evidence type="ECO:0000313" key="5">
    <source>
        <dbReference type="Proteomes" id="UP000244915"/>
    </source>
</evidence>
<accession>A0A2U8HGC4</accession>
<dbReference type="AlphaFoldDB" id="A0A2U8HGC4"/>
<dbReference type="GO" id="GO:0015562">
    <property type="term" value="F:efflux transmembrane transporter activity"/>
    <property type="evidence" value="ECO:0007669"/>
    <property type="project" value="TreeGrafter"/>
</dbReference>
<proteinExistence type="inferred from homology"/>
<dbReference type="Gene3D" id="2.40.420.20">
    <property type="match status" value="1"/>
</dbReference>
<dbReference type="Gene3D" id="1.10.287.470">
    <property type="entry name" value="Helix hairpin bin"/>
    <property type="match status" value="1"/>
</dbReference>